<accession>A0ACB9FBG7</accession>
<name>A0ACB9FBG7_CICIN</name>
<keyword evidence="2" id="KW-1185">Reference proteome</keyword>
<protein>
    <submittedName>
        <fullName evidence="1">Uncharacterized protein</fullName>
    </submittedName>
</protein>
<dbReference type="EMBL" id="CM042011">
    <property type="protein sequence ID" value="KAI3767982.1"/>
    <property type="molecule type" value="Genomic_DNA"/>
</dbReference>
<evidence type="ECO:0000313" key="2">
    <source>
        <dbReference type="Proteomes" id="UP001055811"/>
    </source>
</evidence>
<evidence type="ECO:0000313" key="1">
    <source>
        <dbReference type="EMBL" id="KAI3767982.1"/>
    </source>
</evidence>
<reference evidence="2" key="1">
    <citation type="journal article" date="2022" name="Mol. Ecol. Resour.">
        <title>The genomes of chicory, endive, great burdock and yacon provide insights into Asteraceae palaeo-polyploidization history and plant inulin production.</title>
        <authorList>
            <person name="Fan W."/>
            <person name="Wang S."/>
            <person name="Wang H."/>
            <person name="Wang A."/>
            <person name="Jiang F."/>
            <person name="Liu H."/>
            <person name="Zhao H."/>
            <person name="Xu D."/>
            <person name="Zhang Y."/>
        </authorList>
    </citation>
    <scope>NUCLEOTIDE SEQUENCE [LARGE SCALE GENOMIC DNA]</scope>
    <source>
        <strain evidence="2">cv. Punajuju</strain>
    </source>
</reference>
<proteinExistence type="predicted"/>
<sequence>MCFHRGRKNKRETNQMRDREGKEETTEERSMMGRSRRLVFLVETGDYRQTREKKVELMDSVDKELQLYRGFGRQ</sequence>
<reference evidence="1 2" key="2">
    <citation type="journal article" date="2022" name="Mol. Ecol. Resour.">
        <title>The genomes of chicory, endive, great burdock and yacon provide insights into Asteraceae paleo-polyploidization history and plant inulin production.</title>
        <authorList>
            <person name="Fan W."/>
            <person name="Wang S."/>
            <person name="Wang H."/>
            <person name="Wang A."/>
            <person name="Jiang F."/>
            <person name="Liu H."/>
            <person name="Zhao H."/>
            <person name="Xu D."/>
            <person name="Zhang Y."/>
        </authorList>
    </citation>
    <scope>NUCLEOTIDE SEQUENCE [LARGE SCALE GENOMIC DNA]</scope>
    <source>
        <strain evidence="2">cv. Punajuju</strain>
        <tissue evidence="1">Leaves</tissue>
    </source>
</reference>
<comment type="caution">
    <text evidence="1">The sequence shown here is derived from an EMBL/GenBank/DDBJ whole genome shotgun (WGS) entry which is preliminary data.</text>
</comment>
<organism evidence="1 2">
    <name type="scientific">Cichorium intybus</name>
    <name type="common">Chicory</name>
    <dbReference type="NCBI Taxonomy" id="13427"/>
    <lineage>
        <taxon>Eukaryota</taxon>
        <taxon>Viridiplantae</taxon>
        <taxon>Streptophyta</taxon>
        <taxon>Embryophyta</taxon>
        <taxon>Tracheophyta</taxon>
        <taxon>Spermatophyta</taxon>
        <taxon>Magnoliopsida</taxon>
        <taxon>eudicotyledons</taxon>
        <taxon>Gunneridae</taxon>
        <taxon>Pentapetalae</taxon>
        <taxon>asterids</taxon>
        <taxon>campanulids</taxon>
        <taxon>Asterales</taxon>
        <taxon>Asteraceae</taxon>
        <taxon>Cichorioideae</taxon>
        <taxon>Cichorieae</taxon>
        <taxon>Cichoriinae</taxon>
        <taxon>Cichorium</taxon>
    </lineage>
</organism>
<gene>
    <name evidence="1" type="ORF">L2E82_18411</name>
</gene>
<dbReference type="Proteomes" id="UP001055811">
    <property type="component" value="Linkage Group LG03"/>
</dbReference>